<gene>
    <name evidence="3" type="ORF">CDAUBV1_LOCUS2547</name>
</gene>
<comment type="caution">
    <text evidence="3">The sequence shown here is derived from an EMBL/GenBank/DDBJ whole genome shotgun (WGS) entry which is preliminary data.</text>
</comment>
<evidence type="ECO:0000313" key="3">
    <source>
        <dbReference type="EMBL" id="CAL5130476.1"/>
    </source>
</evidence>
<dbReference type="PROSITE" id="PS51468">
    <property type="entry name" value="VIT"/>
    <property type="match status" value="1"/>
</dbReference>
<feature type="domain" description="VWFA" evidence="1">
    <location>
        <begin position="291"/>
        <end position="464"/>
    </location>
</feature>
<dbReference type="PANTHER" id="PTHR45737:SF6">
    <property type="entry name" value="VON WILLEBRAND FACTOR A DOMAIN-CONTAINING PROTEIN 5A"/>
    <property type="match status" value="1"/>
</dbReference>
<evidence type="ECO:0008006" key="5">
    <source>
        <dbReference type="Google" id="ProtNLM"/>
    </source>
</evidence>
<organism evidence="3 4">
    <name type="scientific">Calicophoron daubneyi</name>
    <name type="common">Rumen fluke</name>
    <name type="synonym">Paramphistomum daubneyi</name>
    <dbReference type="NCBI Taxonomy" id="300641"/>
    <lineage>
        <taxon>Eukaryota</taxon>
        <taxon>Metazoa</taxon>
        <taxon>Spiralia</taxon>
        <taxon>Lophotrochozoa</taxon>
        <taxon>Platyhelminthes</taxon>
        <taxon>Trematoda</taxon>
        <taxon>Digenea</taxon>
        <taxon>Plagiorchiida</taxon>
        <taxon>Pronocephalata</taxon>
        <taxon>Paramphistomoidea</taxon>
        <taxon>Paramphistomidae</taxon>
        <taxon>Calicophoron</taxon>
    </lineage>
</organism>
<accession>A0AAV2T134</accession>
<dbReference type="PROSITE" id="PS50234">
    <property type="entry name" value="VWFA"/>
    <property type="match status" value="1"/>
</dbReference>
<evidence type="ECO:0000259" key="1">
    <source>
        <dbReference type="PROSITE" id="PS50234"/>
    </source>
</evidence>
<dbReference type="SMART" id="SM00327">
    <property type="entry name" value="VWA"/>
    <property type="match status" value="1"/>
</dbReference>
<name>A0AAV2T134_CALDB</name>
<protein>
    <recommendedName>
        <fullName evidence="5">von Willebrand factor A domain-containing protein 5A</fullName>
    </recommendedName>
</protein>
<dbReference type="InterPro" id="IPR013694">
    <property type="entry name" value="VIT"/>
</dbReference>
<sequence>MRDFRKPYGLIVVGGNEQPIELKDVQITCSVLNLTSNVTTKFTYKNQHSQQVQGSFVFPLEDVAVYDFEAEVDGRKIVAKCRPRAEAKTTYDEAVASGHAAFLAEQEEHCEDVFQMSIGNIPPNGTVIIQLKYVGHLQCENTDGNGSSKSQAVFTLPSVINPRYSPADSAIKSEFEPFAKAVSMNSCTYSLSFEAILLMPEDITVVRSERDTYSVEFSTEGRKSAKVKMTSTFKPDHDLQMVIQMSGQLSSFGICEPGDPGQTGILGKDCLMAQFMPNFSEFEDIQEQRNEVYFVVDRSGSMHGSNIEHASSSLLLFLKSLPAGCRFQIIGFGSGHNCLFQEPTDYNETSLERALQYQREMTANMGGTQVLPALKTAFDSPLSGQGWYKQIVFLTDGDVSNADEVIGLVSANVDKGRLFAIGIGEGCSTNLVSGVARAGRGMAAFIRDNAQMHGAVMKILKEALQPRASEISVKWSVTKKNASGTASPVNVISIPTKVPPVFAGRFLTMYGILPEEGQFAELSGEVVLEYEILGTKYSLRIDMASVQLHQSQPDKTDVPIHRLAGKCQMTELSDKYKAELMRDPEKSKSDEAKSLRSQIEQLSCAINVLSIFTGLVGVDPVKQEIPAEAPAPAPAPPPMFCRSMPIRHYMCMAKTAPRVVGSAGFGCSNMAASIAAAPRSAGFLGFGGKKKASKSVLFGRSRVAESAAGACVRESLPQSAVSREAPLIADATGEVDFEEKKSVESPLLKLVELQNIAGFWNLVEDLAKCINLSLDSLQKLQPKTWSASYSQAVTDRVWATALVLAYLHSKLSASLDEWELVGKKAKAWLIQQASMFEKSPPTAKKLVDGLIEQAKLVVNK</sequence>
<dbReference type="AlphaFoldDB" id="A0AAV2T134"/>
<dbReference type="SMART" id="SM00609">
    <property type="entry name" value="VIT"/>
    <property type="match status" value="1"/>
</dbReference>
<feature type="domain" description="VIT" evidence="2">
    <location>
        <begin position="6"/>
        <end position="135"/>
    </location>
</feature>
<evidence type="ECO:0000313" key="4">
    <source>
        <dbReference type="Proteomes" id="UP001497525"/>
    </source>
</evidence>
<dbReference type="EMBL" id="CAXLJL010000068">
    <property type="protein sequence ID" value="CAL5130476.1"/>
    <property type="molecule type" value="Genomic_DNA"/>
</dbReference>
<dbReference type="PANTHER" id="PTHR45737">
    <property type="entry name" value="VON WILLEBRAND FACTOR A DOMAIN-CONTAINING PROTEIN 5A"/>
    <property type="match status" value="1"/>
</dbReference>
<dbReference type="Pfam" id="PF13768">
    <property type="entry name" value="VWA_3"/>
    <property type="match status" value="1"/>
</dbReference>
<dbReference type="InterPro" id="IPR036465">
    <property type="entry name" value="vWFA_dom_sf"/>
</dbReference>
<dbReference type="InterPro" id="IPR002035">
    <property type="entry name" value="VWF_A"/>
</dbReference>
<dbReference type="Pfam" id="PF08487">
    <property type="entry name" value="VIT"/>
    <property type="match status" value="1"/>
</dbReference>
<proteinExistence type="predicted"/>
<dbReference type="Gene3D" id="3.40.50.410">
    <property type="entry name" value="von Willebrand factor, type A domain"/>
    <property type="match status" value="1"/>
</dbReference>
<dbReference type="Proteomes" id="UP001497525">
    <property type="component" value="Unassembled WGS sequence"/>
</dbReference>
<reference evidence="3" key="1">
    <citation type="submission" date="2024-06" db="EMBL/GenBank/DDBJ databases">
        <authorList>
            <person name="Liu X."/>
            <person name="Lenzi L."/>
            <person name="Haldenby T S."/>
            <person name="Uol C."/>
        </authorList>
    </citation>
    <scope>NUCLEOTIDE SEQUENCE</scope>
</reference>
<dbReference type="SUPFAM" id="SSF53300">
    <property type="entry name" value="vWA-like"/>
    <property type="match status" value="1"/>
</dbReference>
<evidence type="ECO:0000259" key="2">
    <source>
        <dbReference type="PROSITE" id="PS51468"/>
    </source>
</evidence>